<name>A0A7W6MCW5_9RHOB</name>
<dbReference type="AlphaFoldDB" id="A0A7W6MCW5"/>
<gene>
    <name evidence="3" type="ORF">GGR93_004016</name>
</gene>
<organism evidence="3 4">
    <name type="scientific">Sulfitobacter noctilucicola</name>
    <dbReference type="NCBI Taxonomy" id="1342301"/>
    <lineage>
        <taxon>Bacteria</taxon>
        <taxon>Pseudomonadati</taxon>
        <taxon>Pseudomonadota</taxon>
        <taxon>Alphaproteobacteria</taxon>
        <taxon>Rhodobacterales</taxon>
        <taxon>Roseobacteraceae</taxon>
        <taxon>Sulfitobacter</taxon>
    </lineage>
</organism>
<dbReference type="SUPFAM" id="SSF53756">
    <property type="entry name" value="UDP-Glycosyltransferase/glycogen phosphorylase"/>
    <property type="match status" value="1"/>
</dbReference>
<dbReference type="PANTHER" id="PTHR46401">
    <property type="entry name" value="GLYCOSYLTRANSFERASE WBBK-RELATED"/>
    <property type="match status" value="1"/>
</dbReference>
<evidence type="ECO:0000313" key="3">
    <source>
        <dbReference type="EMBL" id="MBB4176208.1"/>
    </source>
</evidence>
<dbReference type="OrthoDB" id="9790710at2"/>
<evidence type="ECO:0000313" key="4">
    <source>
        <dbReference type="Proteomes" id="UP000565745"/>
    </source>
</evidence>
<sequence>MSVLYYDLSEQFLASGLKFKYYGISRTVMEVGYELARSEADVRFVIFSPGHERFFEVTPRIGADSPTGILDPGLPPEATPIRMRYTFPKPNKLRDLLYPVALWGARMINLRRWRAVPDGLVREVDLNGQRLVSLGRPKIMADYLTVTARAGVSIKLNPLLHDMIPIYEFAHSSQTMFCNNFTHDNHIVIKGSEHVLSNSAFTKAEIERFSASGHLPQVPGVTVVPLSHELRTTDETVVQRGPAEPYVLCVGILTGRKNLECVMEALLHLHTTGRPVPPLVLAGAQRKRTDSYLEQDRFDPIRDRINIVTNPNQAELRNLYKGALALAIPSRMEGWGLPLGEALWLGTPGLASTEAAALKEVGGDLAQYFNPDAPEELAALIDRLQSDPDAYAALKARIAARKDELRSWKDVAYGVLDAVDALEQPREAGTALP</sequence>
<dbReference type="GO" id="GO:0016757">
    <property type="term" value="F:glycosyltransferase activity"/>
    <property type="evidence" value="ECO:0007669"/>
    <property type="project" value="InterPro"/>
</dbReference>
<dbReference type="EMBL" id="JACIFU010000010">
    <property type="protein sequence ID" value="MBB4176208.1"/>
    <property type="molecule type" value="Genomic_DNA"/>
</dbReference>
<dbReference type="Proteomes" id="UP000565745">
    <property type="component" value="Unassembled WGS sequence"/>
</dbReference>
<dbReference type="PANTHER" id="PTHR46401:SF2">
    <property type="entry name" value="GLYCOSYLTRANSFERASE WBBK-RELATED"/>
    <property type="match status" value="1"/>
</dbReference>
<evidence type="ECO:0000259" key="2">
    <source>
        <dbReference type="Pfam" id="PF00534"/>
    </source>
</evidence>
<dbReference type="Pfam" id="PF00534">
    <property type="entry name" value="Glycos_transf_1"/>
    <property type="match status" value="1"/>
</dbReference>
<dbReference type="Gene3D" id="3.40.50.2000">
    <property type="entry name" value="Glycogen Phosphorylase B"/>
    <property type="match status" value="1"/>
</dbReference>
<keyword evidence="1 3" id="KW-0808">Transferase</keyword>
<reference evidence="3 4" key="1">
    <citation type="submission" date="2020-08" db="EMBL/GenBank/DDBJ databases">
        <title>Genomic Encyclopedia of Type Strains, Phase IV (KMG-IV): sequencing the most valuable type-strain genomes for metagenomic binning, comparative biology and taxonomic classification.</title>
        <authorList>
            <person name="Goeker M."/>
        </authorList>
    </citation>
    <scope>NUCLEOTIDE SEQUENCE [LARGE SCALE GENOMIC DNA]</scope>
    <source>
        <strain evidence="3 4">DSM 101015</strain>
    </source>
</reference>
<dbReference type="InterPro" id="IPR001296">
    <property type="entry name" value="Glyco_trans_1"/>
</dbReference>
<accession>A0A7W6MCW5</accession>
<dbReference type="RefSeq" id="WP_025053893.1">
    <property type="nucleotide sequence ID" value="NZ_JACIFU010000010.1"/>
</dbReference>
<keyword evidence="4" id="KW-1185">Reference proteome</keyword>
<evidence type="ECO:0000256" key="1">
    <source>
        <dbReference type="ARBA" id="ARBA00022679"/>
    </source>
</evidence>
<comment type="caution">
    <text evidence="3">The sequence shown here is derived from an EMBL/GenBank/DDBJ whole genome shotgun (WGS) entry which is preliminary data.</text>
</comment>
<feature type="domain" description="Glycosyl transferase family 1" evidence="2">
    <location>
        <begin position="242"/>
        <end position="396"/>
    </location>
</feature>
<protein>
    <submittedName>
        <fullName evidence="3">Glycosyltransferase involved in cell wall biosynthesis</fullName>
    </submittedName>
</protein>
<proteinExistence type="predicted"/>